<dbReference type="InterPro" id="IPR050098">
    <property type="entry name" value="TFPI/VKTCI-like"/>
</dbReference>
<dbReference type="InterPro" id="IPR002223">
    <property type="entry name" value="Kunitz_BPTI"/>
</dbReference>
<dbReference type="Proteomes" id="UP000005408">
    <property type="component" value="Unassembled WGS sequence"/>
</dbReference>
<feature type="domain" description="BPTI/Kunitz inhibitor" evidence="8">
    <location>
        <begin position="94"/>
        <end position="144"/>
    </location>
</feature>
<keyword evidence="5" id="KW-1015">Disulfide bond</keyword>
<reference evidence="9" key="1">
    <citation type="submission" date="2022-08" db="UniProtKB">
        <authorList>
            <consortium name="EnsemblMetazoa"/>
        </authorList>
    </citation>
    <scope>IDENTIFICATION</scope>
    <source>
        <strain evidence="9">05x7-T-G4-1.051#20</strain>
    </source>
</reference>
<dbReference type="PRINTS" id="PR00759">
    <property type="entry name" value="BASICPTASE"/>
</dbReference>
<dbReference type="SMART" id="SM00131">
    <property type="entry name" value="KU"/>
    <property type="match status" value="1"/>
</dbReference>
<dbReference type="EnsemblMetazoa" id="G26862.5">
    <property type="protein sequence ID" value="G26862.5:cds"/>
    <property type="gene ID" value="G26862"/>
</dbReference>
<evidence type="ECO:0000256" key="1">
    <source>
        <dbReference type="ARBA" id="ARBA00004613"/>
    </source>
</evidence>
<dbReference type="Gene3D" id="4.10.410.10">
    <property type="entry name" value="Pancreatic trypsin inhibitor Kunitz domain"/>
    <property type="match status" value="1"/>
</dbReference>
<proteinExistence type="predicted"/>
<dbReference type="PROSITE" id="PS50279">
    <property type="entry name" value="BPTI_KUNITZ_2"/>
    <property type="match status" value="1"/>
</dbReference>
<feature type="signal peptide" evidence="7">
    <location>
        <begin position="1"/>
        <end position="20"/>
    </location>
</feature>
<evidence type="ECO:0000256" key="6">
    <source>
        <dbReference type="SAM" id="MobiDB-lite"/>
    </source>
</evidence>
<dbReference type="GO" id="GO:0005615">
    <property type="term" value="C:extracellular space"/>
    <property type="evidence" value="ECO:0007669"/>
    <property type="project" value="TreeGrafter"/>
</dbReference>
<keyword evidence="10" id="KW-1185">Reference proteome</keyword>
<keyword evidence="7" id="KW-0732">Signal</keyword>
<accession>A0A8W8L7R1</accession>
<name>A0A8W8L7R1_MAGGI</name>
<keyword evidence="3" id="KW-0646">Protease inhibitor</keyword>
<evidence type="ECO:0000256" key="4">
    <source>
        <dbReference type="ARBA" id="ARBA00022900"/>
    </source>
</evidence>
<sequence length="147" mass="17068">MELNRLLLVFILCFVQRTVAFETKKLSQPLQRDILNLESEEPVRVSSESRIKHADEEEDEYDPINTIRSPPYLTNSGTEKEIQVQETETEDSVCLQPKKVGPCRGKLPRFYFNSKTKICEQFNYGGCKHNDNNFKTEEDCKDKCISN</sequence>
<keyword evidence="4" id="KW-0722">Serine protease inhibitor</keyword>
<protein>
    <recommendedName>
        <fullName evidence="8">BPTI/Kunitz inhibitor domain-containing protein</fullName>
    </recommendedName>
</protein>
<evidence type="ECO:0000313" key="10">
    <source>
        <dbReference type="Proteomes" id="UP000005408"/>
    </source>
</evidence>
<feature type="compositionally biased region" description="Polar residues" evidence="6">
    <location>
        <begin position="66"/>
        <end position="75"/>
    </location>
</feature>
<dbReference type="FunFam" id="4.10.410.10:FF:000006">
    <property type="entry name" value="Serine peptidase inhibitor, Kunitz type 1"/>
    <property type="match status" value="1"/>
</dbReference>
<dbReference type="SUPFAM" id="SSF57362">
    <property type="entry name" value="BPTI-like"/>
    <property type="match status" value="1"/>
</dbReference>
<feature type="chain" id="PRO_5042431523" description="BPTI/Kunitz inhibitor domain-containing protein" evidence="7">
    <location>
        <begin position="21"/>
        <end position="147"/>
    </location>
</feature>
<evidence type="ECO:0000256" key="5">
    <source>
        <dbReference type="ARBA" id="ARBA00023157"/>
    </source>
</evidence>
<evidence type="ECO:0000256" key="7">
    <source>
        <dbReference type="SAM" id="SignalP"/>
    </source>
</evidence>
<dbReference type="GeneID" id="105336246"/>
<evidence type="ECO:0000313" key="9">
    <source>
        <dbReference type="EnsemblMetazoa" id="G26862.9:cds"/>
    </source>
</evidence>
<keyword evidence="2" id="KW-0964">Secreted</keyword>
<dbReference type="Pfam" id="PF00014">
    <property type="entry name" value="Kunitz_BPTI"/>
    <property type="match status" value="1"/>
</dbReference>
<dbReference type="GO" id="GO:0004867">
    <property type="term" value="F:serine-type endopeptidase inhibitor activity"/>
    <property type="evidence" value="ECO:0007669"/>
    <property type="project" value="UniProtKB-KW"/>
</dbReference>
<dbReference type="InterPro" id="IPR020901">
    <property type="entry name" value="Prtase_inh_Kunz-CS"/>
</dbReference>
<feature type="region of interest" description="Disordered" evidence="6">
    <location>
        <begin position="45"/>
        <end position="75"/>
    </location>
</feature>
<dbReference type="EnsemblMetazoa" id="G26862.6">
    <property type="protein sequence ID" value="G26862.6:cds"/>
    <property type="gene ID" value="G26862"/>
</dbReference>
<dbReference type="OrthoDB" id="6040901at2759"/>
<feature type="compositionally biased region" description="Basic and acidic residues" evidence="6">
    <location>
        <begin position="45"/>
        <end position="55"/>
    </location>
</feature>
<dbReference type="PROSITE" id="PS00280">
    <property type="entry name" value="BPTI_KUNITZ_1"/>
    <property type="match status" value="1"/>
</dbReference>
<dbReference type="PANTHER" id="PTHR10083">
    <property type="entry name" value="KUNITZ-TYPE PROTEASE INHIBITOR-RELATED"/>
    <property type="match status" value="1"/>
</dbReference>
<dbReference type="InterPro" id="IPR036880">
    <property type="entry name" value="Kunitz_BPTI_sf"/>
</dbReference>
<evidence type="ECO:0000259" key="8">
    <source>
        <dbReference type="PROSITE" id="PS50279"/>
    </source>
</evidence>
<dbReference type="PANTHER" id="PTHR10083:SF381">
    <property type="entry name" value="BPTI_KUNITZ INHIBITOR DOMAIN-CONTAINING PROTEIN"/>
    <property type="match status" value="1"/>
</dbReference>
<evidence type="ECO:0000256" key="3">
    <source>
        <dbReference type="ARBA" id="ARBA00022690"/>
    </source>
</evidence>
<dbReference type="EnsemblMetazoa" id="G26862.9">
    <property type="protein sequence ID" value="G26862.9:cds"/>
    <property type="gene ID" value="G26862"/>
</dbReference>
<dbReference type="AlphaFoldDB" id="A0A8W8L7R1"/>
<evidence type="ECO:0000256" key="2">
    <source>
        <dbReference type="ARBA" id="ARBA00022525"/>
    </source>
</evidence>
<organism evidence="9 10">
    <name type="scientific">Magallana gigas</name>
    <name type="common">Pacific oyster</name>
    <name type="synonym">Crassostrea gigas</name>
    <dbReference type="NCBI Taxonomy" id="29159"/>
    <lineage>
        <taxon>Eukaryota</taxon>
        <taxon>Metazoa</taxon>
        <taxon>Spiralia</taxon>
        <taxon>Lophotrochozoa</taxon>
        <taxon>Mollusca</taxon>
        <taxon>Bivalvia</taxon>
        <taxon>Autobranchia</taxon>
        <taxon>Pteriomorphia</taxon>
        <taxon>Ostreida</taxon>
        <taxon>Ostreoidea</taxon>
        <taxon>Ostreidae</taxon>
        <taxon>Magallana</taxon>
    </lineage>
</organism>
<comment type="subcellular location">
    <subcellularLocation>
        <location evidence="1">Secreted</location>
    </subcellularLocation>
</comment>